<dbReference type="AlphaFoldDB" id="A0A438FRW7"/>
<organism evidence="2 3">
    <name type="scientific">Vitis vinifera</name>
    <name type="common">Grape</name>
    <dbReference type="NCBI Taxonomy" id="29760"/>
    <lineage>
        <taxon>Eukaryota</taxon>
        <taxon>Viridiplantae</taxon>
        <taxon>Streptophyta</taxon>
        <taxon>Embryophyta</taxon>
        <taxon>Tracheophyta</taxon>
        <taxon>Spermatophyta</taxon>
        <taxon>Magnoliopsida</taxon>
        <taxon>eudicotyledons</taxon>
        <taxon>Gunneridae</taxon>
        <taxon>Pentapetalae</taxon>
        <taxon>rosids</taxon>
        <taxon>Vitales</taxon>
        <taxon>Vitaceae</taxon>
        <taxon>Viteae</taxon>
        <taxon>Vitis</taxon>
    </lineage>
</organism>
<evidence type="ECO:0000313" key="3">
    <source>
        <dbReference type="Proteomes" id="UP000288805"/>
    </source>
</evidence>
<name>A0A438FRW7_VITVI</name>
<feature type="region of interest" description="Disordered" evidence="1">
    <location>
        <begin position="1"/>
        <end position="22"/>
    </location>
</feature>
<protein>
    <submittedName>
        <fullName evidence="2">Uncharacterized protein</fullName>
    </submittedName>
</protein>
<evidence type="ECO:0000256" key="1">
    <source>
        <dbReference type="SAM" id="MobiDB-lite"/>
    </source>
</evidence>
<dbReference type="Proteomes" id="UP000288805">
    <property type="component" value="Unassembled WGS sequence"/>
</dbReference>
<reference evidence="2 3" key="1">
    <citation type="journal article" date="2018" name="PLoS Genet.">
        <title>Population sequencing reveals clonal diversity and ancestral inbreeding in the grapevine cultivar Chardonnay.</title>
        <authorList>
            <person name="Roach M.J."/>
            <person name="Johnson D.L."/>
            <person name="Bohlmann J."/>
            <person name="van Vuuren H.J."/>
            <person name="Jones S.J."/>
            <person name="Pretorius I.S."/>
            <person name="Schmidt S.A."/>
            <person name="Borneman A.R."/>
        </authorList>
    </citation>
    <scope>NUCLEOTIDE SEQUENCE [LARGE SCALE GENOMIC DNA]</scope>
    <source>
        <strain evidence="3">cv. Chardonnay</strain>
        <tissue evidence="2">Leaf</tissue>
    </source>
</reference>
<dbReference type="EMBL" id="QGNW01000763">
    <property type="protein sequence ID" value="RVW62689.1"/>
    <property type="molecule type" value="Genomic_DNA"/>
</dbReference>
<accession>A0A438FRW7</accession>
<evidence type="ECO:0000313" key="2">
    <source>
        <dbReference type="EMBL" id="RVW62689.1"/>
    </source>
</evidence>
<proteinExistence type="predicted"/>
<feature type="compositionally biased region" description="Basic and acidic residues" evidence="1">
    <location>
        <begin position="11"/>
        <end position="22"/>
    </location>
</feature>
<sequence>MIYTQSSSEAAPKEQSEFNKDETEKLRNLLGILEKPISTGACSHALSRAIDHITYSSYKFNTYSPCPRSRKIGIADGTLTTMAGQGDKNKLDWETKRMIGHVKEKDGLYHLEEPCSQSGIKNKLP</sequence>
<gene>
    <name evidence="2" type="ORF">CK203_062667</name>
</gene>
<comment type="caution">
    <text evidence="2">The sequence shown here is derived from an EMBL/GenBank/DDBJ whole genome shotgun (WGS) entry which is preliminary data.</text>
</comment>